<evidence type="ECO:0000313" key="8">
    <source>
        <dbReference type="EMBL" id="QEX16616.1"/>
    </source>
</evidence>
<comment type="subcellular location">
    <subcellularLocation>
        <location evidence="1">Cell membrane</location>
        <topology evidence="1">Multi-pass membrane protein</topology>
    </subcellularLocation>
</comment>
<feature type="transmembrane region" description="Helical" evidence="6">
    <location>
        <begin position="112"/>
        <end position="132"/>
    </location>
</feature>
<evidence type="ECO:0000256" key="3">
    <source>
        <dbReference type="ARBA" id="ARBA00022692"/>
    </source>
</evidence>
<dbReference type="CDD" id="cd06579">
    <property type="entry name" value="TM_PBP1_transp_AraH_like"/>
    <property type="match status" value="1"/>
</dbReference>
<dbReference type="Pfam" id="PF20067">
    <property type="entry name" value="SSL_N"/>
    <property type="match status" value="1"/>
</dbReference>
<dbReference type="SUPFAM" id="SSF63829">
    <property type="entry name" value="Calcium-dependent phosphotriesterase"/>
    <property type="match status" value="1"/>
</dbReference>
<evidence type="ECO:0000256" key="4">
    <source>
        <dbReference type="ARBA" id="ARBA00022989"/>
    </source>
</evidence>
<dbReference type="AlphaFoldDB" id="A0A5J6MPA7"/>
<feature type="transmembrane region" description="Helical" evidence="6">
    <location>
        <begin position="139"/>
        <end position="159"/>
    </location>
</feature>
<dbReference type="GO" id="GO:0022857">
    <property type="term" value="F:transmembrane transporter activity"/>
    <property type="evidence" value="ECO:0007669"/>
    <property type="project" value="InterPro"/>
</dbReference>
<evidence type="ECO:0000313" key="9">
    <source>
        <dbReference type="Proteomes" id="UP000326202"/>
    </source>
</evidence>
<keyword evidence="2" id="KW-1003">Cell membrane</keyword>
<dbReference type="FunFam" id="2.120.10.30:FF:000066">
    <property type="entry name" value="ABC transporter permease protein"/>
    <property type="match status" value="1"/>
</dbReference>
<dbReference type="Proteomes" id="UP000326202">
    <property type="component" value="Chromosome"/>
</dbReference>
<organism evidence="8 9">
    <name type="scientific">Hypericibacter terrae</name>
    <dbReference type="NCBI Taxonomy" id="2602015"/>
    <lineage>
        <taxon>Bacteria</taxon>
        <taxon>Pseudomonadati</taxon>
        <taxon>Pseudomonadota</taxon>
        <taxon>Alphaproteobacteria</taxon>
        <taxon>Rhodospirillales</taxon>
        <taxon>Dongiaceae</taxon>
        <taxon>Hypericibacter</taxon>
    </lineage>
</organism>
<name>A0A5J6MPA7_9PROT</name>
<sequence length="713" mass="77605">MTLRERALRLRYNYIPDHLIGEILTKRWTDNAIPFVALVVTIVAFGSTIPGFFLPSSLSDSTRQLGEFSIVVVGLTIVVLGGGIDLSVGSIFALANFAAVGCFFVWNQPVWVAFLAAMLTGLIFGCINGYLVGYMRLRAFLTTLVTLIIGRAGFDILVIDYNTQIQTSMASSDLWDFVGDGSIFGDWAPNGPSIAVAAAAVIAIIAHIAMTRSRPGWHILAVGGSRRSAYNSGIRVKRTVFLTYVISGLCCGLAGFLIACRLSGAGPGTGAGMEIAALTAVVVGGNSLGGGRGSIAKAVMGAIIVLVMTNGLIRLGFGTGFNQMVLGLLLGAAVTLDIRWLKNRDKVLSEVYVTPIHHQMGETQSALPGSGTPYALSDKLSKAEPIGLGELEGPEDVILDQQDNLYAGTRHGEIVRYLAPDYKRSEVFAHIGGFPLGLAIDRDGAIKTCVGAMGLYSIDKDRKVTQLSTETNRSWTSILDDARLRDPNDCDIAPDGRIYFTDSTTRYDAHDWALDSIEGRPTGRLLVYDPKDGSTKTLLSGLRYANGVCMAHDGQSLFMAESWACRVHRYWFDGPDKGKFECVIRDMPGYPDNINRASDGTYWMAWLGMRTPSYDLALRKPGMRKRMTRRLPQDEWLFPNINTGGVVKFDESGRIVEALGDLGGERHPMVTSMREHKGYLYIGGILNNRIGRYRIEGADPNWTSWSSYWGGKG</sequence>
<keyword evidence="5 6" id="KW-0472">Membrane</keyword>
<dbReference type="Pfam" id="PF03088">
    <property type="entry name" value="Str_synth"/>
    <property type="match status" value="1"/>
</dbReference>
<reference evidence="8 9" key="1">
    <citation type="submission" date="2019-08" db="EMBL/GenBank/DDBJ databases">
        <title>Hyperibacter terrae gen. nov., sp. nov. and Hyperibacter viscosus sp. nov., two new members in the family Rhodospirillaceae isolated from the rhizosphere of Hypericum perforatum.</title>
        <authorList>
            <person name="Noviana Z."/>
        </authorList>
    </citation>
    <scope>NUCLEOTIDE SEQUENCE [LARGE SCALE GENOMIC DNA]</scope>
    <source>
        <strain evidence="8 9">R5913</strain>
    </source>
</reference>
<keyword evidence="3 6" id="KW-0812">Transmembrane</keyword>
<accession>A0A5J6MPA7</accession>
<keyword evidence="4 6" id="KW-1133">Transmembrane helix</keyword>
<evidence type="ECO:0000256" key="6">
    <source>
        <dbReference type="SAM" id="Phobius"/>
    </source>
</evidence>
<dbReference type="InterPro" id="IPR011042">
    <property type="entry name" value="6-blade_b-propeller_TolB-like"/>
</dbReference>
<dbReference type="InterPro" id="IPR018119">
    <property type="entry name" value="Strictosidine_synth_cons-reg"/>
</dbReference>
<feature type="transmembrane region" description="Helical" evidence="6">
    <location>
        <begin position="32"/>
        <end position="53"/>
    </location>
</feature>
<dbReference type="PANTHER" id="PTHR32196">
    <property type="entry name" value="ABC TRANSPORTER PERMEASE PROTEIN YPHD-RELATED-RELATED"/>
    <property type="match status" value="1"/>
</dbReference>
<feature type="transmembrane region" description="Helical" evidence="6">
    <location>
        <begin position="241"/>
        <end position="264"/>
    </location>
</feature>
<evidence type="ECO:0000259" key="7">
    <source>
        <dbReference type="Pfam" id="PF03088"/>
    </source>
</evidence>
<feature type="transmembrane region" description="Helical" evidence="6">
    <location>
        <begin position="295"/>
        <end position="317"/>
    </location>
</feature>
<dbReference type="RefSeq" id="WP_151176953.1">
    <property type="nucleotide sequence ID" value="NZ_CP042906.1"/>
</dbReference>
<dbReference type="GO" id="GO:0005886">
    <property type="term" value="C:plasma membrane"/>
    <property type="evidence" value="ECO:0007669"/>
    <property type="project" value="UniProtKB-SubCell"/>
</dbReference>
<dbReference type="InterPro" id="IPR001851">
    <property type="entry name" value="ABC_transp_permease"/>
</dbReference>
<protein>
    <submittedName>
        <fullName evidence="8">ABC transporter permease</fullName>
    </submittedName>
</protein>
<feature type="transmembrane region" description="Helical" evidence="6">
    <location>
        <begin position="191"/>
        <end position="210"/>
    </location>
</feature>
<feature type="domain" description="Strictosidine synthase conserved region" evidence="7">
    <location>
        <begin position="488"/>
        <end position="574"/>
    </location>
</feature>
<evidence type="ECO:0000256" key="1">
    <source>
        <dbReference type="ARBA" id="ARBA00004651"/>
    </source>
</evidence>
<feature type="transmembrane region" description="Helical" evidence="6">
    <location>
        <begin position="270"/>
        <end position="288"/>
    </location>
</feature>
<dbReference type="OrthoDB" id="9775406at2"/>
<dbReference type="EMBL" id="CP042906">
    <property type="protein sequence ID" value="QEX16616.1"/>
    <property type="molecule type" value="Genomic_DNA"/>
</dbReference>
<feature type="transmembrane region" description="Helical" evidence="6">
    <location>
        <begin position="65"/>
        <end position="81"/>
    </location>
</feature>
<dbReference type="Pfam" id="PF02653">
    <property type="entry name" value="BPD_transp_2"/>
    <property type="match status" value="1"/>
</dbReference>
<dbReference type="Gene3D" id="2.120.10.30">
    <property type="entry name" value="TolB, C-terminal domain"/>
    <property type="match status" value="1"/>
</dbReference>
<feature type="transmembrane region" description="Helical" evidence="6">
    <location>
        <begin position="88"/>
        <end position="106"/>
    </location>
</feature>
<evidence type="ECO:0000256" key="5">
    <source>
        <dbReference type="ARBA" id="ARBA00023136"/>
    </source>
</evidence>
<gene>
    <name evidence="8" type="ORF">FRZ44_19110</name>
</gene>
<keyword evidence="9" id="KW-1185">Reference proteome</keyword>
<dbReference type="PANTHER" id="PTHR32196:SF19">
    <property type="entry name" value="GALACTOFURANOSE TRANSPORTER PERMEASE PROTEIN YTFT"/>
    <property type="match status" value="1"/>
</dbReference>
<proteinExistence type="predicted"/>
<dbReference type="KEGG" id="htq:FRZ44_19110"/>
<evidence type="ECO:0000256" key="2">
    <source>
        <dbReference type="ARBA" id="ARBA00022475"/>
    </source>
</evidence>